<dbReference type="Pfam" id="PF13419">
    <property type="entry name" value="HAD_2"/>
    <property type="match status" value="1"/>
</dbReference>
<dbReference type="InterPro" id="IPR006439">
    <property type="entry name" value="HAD-SF_hydro_IA"/>
</dbReference>
<dbReference type="SFLD" id="SFLDS00003">
    <property type="entry name" value="Haloacid_Dehalogenase"/>
    <property type="match status" value="1"/>
</dbReference>
<dbReference type="Gene3D" id="3.40.50.1000">
    <property type="entry name" value="HAD superfamily/HAD-like"/>
    <property type="match status" value="1"/>
</dbReference>
<dbReference type="InterPro" id="IPR050155">
    <property type="entry name" value="HAD-like_hydrolase_sf"/>
</dbReference>
<name>A0A0H3UAS2_9BACT</name>
<dbReference type="InterPro" id="IPR023214">
    <property type="entry name" value="HAD_sf"/>
</dbReference>
<dbReference type="Gene3D" id="1.10.150.240">
    <property type="entry name" value="Putative phosphatase, domain 2"/>
    <property type="match status" value="1"/>
</dbReference>
<proteinExistence type="predicted"/>
<dbReference type="GO" id="GO:0008967">
    <property type="term" value="F:phosphoglycolate phosphatase activity"/>
    <property type="evidence" value="ECO:0007669"/>
    <property type="project" value="TreeGrafter"/>
</dbReference>
<organism evidence="1">
    <name type="scientific">uncultured bacterium fosmid pJB89E1</name>
    <dbReference type="NCBI Taxonomy" id="1478073"/>
    <lineage>
        <taxon>Bacteria</taxon>
        <taxon>environmental samples</taxon>
    </lineage>
</organism>
<dbReference type="PANTHER" id="PTHR43434">
    <property type="entry name" value="PHOSPHOGLYCOLATE PHOSPHATASE"/>
    <property type="match status" value="1"/>
</dbReference>
<dbReference type="GO" id="GO:0005829">
    <property type="term" value="C:cytosol"/>
    <property type="evidence" value="ECO:0007669"/>
    <property type="project" value="TreeGrafter"/>
</dbReference>
<dbReference type="GO" id="GO:0006281">
    <property type="term" value="P:DNA repair"/>
    <property type="evidence" value="ECO:0007669"/>
    <property type="project" value="TreeGrafter"/>
</dbReference>
<evidence type="ECO:0000313" key="1">
    <source>
        <dbReference type="EMBL" id="AIF26772.1"/>
    </source>
</evidence>
<evidence type="ECO:0008006" key="2">
    <source>
        <dbReference type="Google" id="ProtNLM"/>
    </source>
</evidence>
<dbReference type="NCBIfam" id="TIGR01549">
    <property type="entry name" value="HAD-SF-IA-v1"/>
    <property type="match status" value="1"/>
</dbReference>
<dbReference type="AlphaFoldDB" id="A0A0H3UAS2"/>
<dbReference type="InterPro" id="IPR023198">
    <property type="entry name" value="PGP-like_dom2"/>
</dbReference>
<accession>A0A0H3UAS2</accession>
<dbReference type="SUPFAM" id="SSF56784">
    <property type="entry name" value="HAD-like"/>
    <property type="match status" value="1"/>
</dbReference>
<dbReference type="InterPro" id="IPR041492">
    <property type="entry name" value="HAD_2"/>
</dbReference>
<dbReference type="InterPro" id="IPR036412">
    <property type="entry name" value="HAD-like_sf"/>
</dbReference>
<reference evidence="1" key="1">
    <citation type="submission" date="2013-08" db="EMBL/GenBank/DDBJ databases">
        <title>Comparison of modified E. coli strains.</title>
        <authorList>
            <person name="Juergensen J."/>
            <person name="Bonge A."/>
            <person name="Streit W.R."/>
        </authorList>
    </citation>
    <scope>NUCLEOTIDE SEQUENCE</scope>
</reference>
<dbReference type="PANTHER" id="PTHR43434:SF26">
    <property type="entry name" value="PYROPHOSPHATASE PPAX"/>
    <property type="match status" value="1"/>
</dbReference>
<sequence>MYKHFIFDIDGTLIDTEMTLVRSLQKTVKDLMDKDMSHEEAYYYFGVPSIKVGGLLGYQDERHFLEYWENEFMNHMHLMQVFEGAESILAAAKAAGCKIGCVTSRNRLEFERDPFLQPMLHYFDIAICAEDTTLHKPNPEPMLEYMRRAAEATGEPVDASECLFLGDTEHDYRCGHGAGCAFALADWRNRGLQGIPADHRFTNASEAIALLSE</sequence>
<dbReference type="EMBL" id="KF540245">
    <property type="protein sequence ID" value="AIF26772.1"/>
    <property type="molecule type" value="Genomic_DNA"/>
</dbReference>
<protein>
    <recommendedName>
        <fullName evidence="2">Phosphoglycolate phosphatase</fullName>
    </recommendedName>
</protein>
<dbReference type="SFLD" id="SFLDG01129">
    <property type="entry name" value="C1.5:_HAD__Beta-PGM__Phosphata"/>
    <property type="match status" value="1"/>
</dbReference>